<organism evidence="9 10">
    <name type="scientific">Clostridium paraputrificum</name>
    <dbReference type="NCBI Taxonomy" id="29363"/>
    <lineage>
        <taxon>Bacteria</taxon>
        <taxon>Bacillati</taxon>
        <taxon>Bacillota</taxon>
        <taxon>Clostridia</taxon>
        <taxon>Eubacteriales</taxon>
        <taxon>Clostridiaceae</taxon>
        <taxon>Clostridium</taxon>
    </lineage>
</organism>
<dbReference type="SUPFAM" id="SSF51182">
    <property type="entry name" value="RmlC-like cupins"/>
    <property type="match status" value="1"/>
</dbReference>
<dbReference type="InterPro" id="IPR011051">
    <property type="entry name" value="RmlC_Cupin_sf"/>
</dbReference>
<feature type="binding site" evidence="5">
    <location>
        <position position="97"/>
    </location>
    <ligand>
        <name>Zn(2+)</name>
        <dbReference type="ChEBI" id="CHEBI:29105"/>
    </ligand>
</feature>
<evidence type="ECO:0000256" key="4">
    <source>
        <dbReference type="ARBA" id="ARBA00030762"/>
    </source>
</evidence>
<dbReference type="PIRSF" id="PIRSF036894">
    <property type="entry name" value="PMI_Firm_short"/>
    <property type="match status" value="1"/>
</dbReference>
<evidence type="ECO:0000256" key="3">
    <source>
        <dbReference type="ARBA" id="ARBA00029741"/>
    </source>
</evidence>
<evidence type="ECO:0000256" key="5">
    <source>
        <dbReference type="PIRSR" id="PIRSR036894-1"/>
    </source>
</evidence>
<dbReference type="GO" id="GO:0008270">
    <property type="term" value="F:zinc ion binding"/>
    <property type="evidence" value="ECO:0007669"/>
    <property type="project" value="InterPro"/>
</dbReference>
<dbReference type="Pfam" id="PF21621">
    <property type="entry name" value="MPI_cupin_dom"/>
    <property type="match status" value="1"/>
</dbReference>
<dbReference type="InterPro" id="IPR049071">
    <property type="entry name" value="MPI_cupin_dom"/>
</dbReference>
<evidence type="ECO:0000256" key="2">
    <source>
        <dbReference type="ARBA" id="ARBA00022833"/>
    </source>
</evidence>
<accession>A0A174W9R3</accession>
<dbReference type="GO" id="GO:0004476">
    <property type="term" value="F:mannose-6-phosphate isomerase activity"/>
    <property type="evidence" value="ECO:0007669"/>
    <property type="project" value="InterPro"/>
</dbReference>
<dbReference type="OrthoDB" id="9808275at2"/>
<dbReference type="Pfam" id="PF20511">
    <property type="entry name" value="PMI_typeI_cat"/>
    <property type="match status" value="1"/>
</dbReference>
<feature type="domain" description="Phosphomannose isomerase type I catalytic" evidence="7">
    <location>
        <begin position="6"/>
        <end position="106"/>
    </location>
</feature>
<evidence type="ECO:0000313" key="9">
    <source>
        <dbReference type="EMBL" id="OBY10526.1"/>
    </source>
</evidence>
<dbReference type="Gene3D" id="2.60.120.10">
    <property type="entry name" value="Jelly Rolls"/>
    <property type="match status" value="2"/>
</dbReference>
<keyword evidence="9" id="KW-0413">Isomerase</keyword>
<keyword evidence="10" id="KW-1185">Reference proteome</keyword>
<protein>
    <recommendedName>
        <fullName evidence="3">Phosphohexomutase</fullName>
    </recommendedName>
    <alternativeName>
        <fullName evidence="4">Phosphomannose isomerase</fullName>
    </alternativeName>
</protein>
<sequence length="325" mass="36761">MYPIKFENLYYERIWGGRDLEKFRDNVPEGCIGESWDIACHRNGTGIIENGELKGLSFKELIDKYGEEVVGRKISKDNFPLLIKLINSKDKLSVQVHPDDKYAKEAENDLGKTEAWYVVDAEEGASLIVGTKDCDKEIFKKAIEDGCLEPYLNKIPVKKGDMFYVQSGLVHAICEGVTIAEIQQSSDTTYRVYDYNRGREIHVEKALDVIDFDLKCENSKGITIHEEGFDKTILCLSEFFAIEKYEVKSKAIENSDLDRFFLFTCVEGNGKIVSSGNELEIKLGDSILIPASLGEYTLEGNFTLLKSYVPDLEVEKSKILSNVIK</sequence>
<dbReference type="PANTHER" id="PTHR42742">
    <property type="entry name" value="TRANSCRIPTIONAL REPRESSOR MPRA"/>
    <property type="match status" value="1"/>
</dbReference>
<evidence type="ECO:0000259" key="7">
    <source>
        <dbReference type="Pfam" id="PF20511"/>
    </source>
</evidence>
<dbReference type="eggNOG" id="COG1482">
    <property type="taxonomic scope" value="Bacteria"/>
</dbReference>
<evidence type="ECO:0000313" key="10">
    <source>
        <dbReference type="Proteomes" id="UP000092714"/>
    </source>
</evidence>
<name>A0A174W9R3_9CLOT</name>
<dbReference type="InterPro" id="IPR046457">
    <property type="entry name" value="PMI_typeI_cat"/>
</dbReference>
<comment type="caution">
    <text evidence="9">The sequence shown here is derived from an EMBL/GenBank/DDBJ whole genome shotgun (WGS) entry which is preliminary data.</text>
</comment>
<evidence type="ECO:0000256" key="1">
    <source>
        <dbReference type="ARBA" id="ARBA00022723"/>
    </source>
</evidence>
<dbReference type="InterPro" id="IPR014628">
    <property type="entry name" value="Man6P_isomerase_Firm_short"/>
</dbReference>
<feature type="binding site" evidence="5">
    <location>
        <position position="114"/>
    </location>
    <ligand>
        <name>Zn(2+)</name>
        <dbReference type="ChEBI" id="CHEBI:29105"/>
    </ligand>
</feature>
<dbReference type="AlphaFoldDB" id="A0A174W9R3"/>
<reference evidence="9 10" key="1">
    <citation type="submission" date="2016-06" db="EMBL/GenBank/DDBJ databases">
        <authorList>
            <person name="Kjaerup R.B."/>
            <person name="Dalgaard T.S."/>
            <person name="Juul-Madsen H.R."/>
        </authorList>
    </citation>
    <scope>NUCLEOTIDE SEQUENCE [LARGE SCALE GENOMIC DNA]</scope>
    <source>
        <strain evidence="9 10">373-A1</strain>
    </source>
</reference>
<dbReference type="EMBL" id="MAPZ01000019">
    <property type="protein sequence ID" value="OBY10526.1"/>
    <property type="molecule type" value="Genomic_DNA"/>
</dbReference>
<evidence type="ECO:0000256" key="6">
    <source>
        <dbReference type="PIRSR" id="PIRSR036894-2"/>
    </source>
</evidence>
<comment type="cofactor">
    <cofactor evidence="5">
        <name>Zn(2+)</name>
        <dbReference type="ChEBI" id="CHEBI:29105"/>
    </cofactor>
    <text evidence="5">Binds 1 zinc ion per subunit.</text>
</comment>
<feature type="active site" evidence="6">
    <location>
        <position position="191"/>
    </location>
</feature>
<feature type="domain" description="Mannose-6-phosphate isomerase cupin" evidence="8">
    <location>
        <begin position="237"/>
        <end position="309"/>
    </location>
</feature>
<dbReference type="RefSeq" id="WP_055184593.1">
    <property type="nucleotide sequence ID" value="NZ_CABHIH010000002.1"/>
</dbReference>
<keyword evidence="2 5" id="KW-0862">Zinc</keyword>
<dbReference type="PANTHER" id="PTHR42742:SF3">
    <property type="entry name" value="FRUCTOKINASE"/>
    <property type="match status" value="1"/>
</dbReference>
<dbReference type="Proteomes" id="UP000092714">
    <property type="component" value="Unassembled WGS sequence"/>
</dbReference>
<feature type="binding site" evidence="5">
    <location>
        <position position="171"/>
    </location>
    <ligand>
        <name>Zn(2+)</name>
        <dbReference type="ChEBI" id="CHEBI:29105"/>
    </ligand>
</feature>
<dbReference type="InterPro" id="IPR014710">
    <property type="entry name" value="RmlC-like_jellyroll"/>
</dbReference>
<dbReference type="InterPro" id="IPR051804">
    <property type="entry name" value="Carb_Metab_Reg_Kinase/Isom"/>
</dbReference>
<gene>
    <name evidence="9" type="ORF">CP373A1_08415</name>
</gene>
<dbReference type="CDD" id="cd07010">
    <property type="entry name" value="cupin_PMI_type_I_N_bac"/>
    <property type="match status" value="1"/>
</dbReference>
<dbReference type="GO" id="GO:0005975">
    <property type="term" value="P:carbohydrate metabolic process"/>
    <property type="evidence" value="ECO:0007669"/>
    <property type="project" value="InterPro"/>
</dbReference>
<keyword evidence="1 5" id="KW-0479">Metal-binding</keyword>
<proteinExistence type="predicted"/>
<evidence type="ECO:0000259" key="8">
    <source>
        <dbReference type="Pfam" id="PF21621"/>
    </source>
</evidence>